<proteinExistence type="predicted"/>
<accession>A0AAD6QAZ3</accession>
<dbReference type="EMBL" id="JAQIZT010000009">
    <property type="protein sequence ID" value="KAJ6985491.1"/>
    <property type="molecule type" value="Genomic_DNA"/>
</dbReference>
<reference evidence="1" key="1">
    <citation type="journal article" date="2023" name="Mol. Ecol. Resour.">
        <title>Chromosome-level genome assembly of a triploid poplar Populus alba 'Berolinensis'.</title>
        <authorList>
            <person name="Chen S."/>
            <person name="Yu Y."/>
            <person name="Wang X."/>
            <person name="Wang S."/>
            <person name="Zhang T."/>
            <person name="Zhou Y."/>
            <person name="He R."/>
            <person name="Meng N."/>
            <person name="Wang Y."/>
            <person name="Liu W."/>
            <person name="Liu Z."/>
            <person name="Liu J."/>
            <person name="Guo Q."/>
            <person name="Huang H."/>
            <person name="Sederoff R.R."/>
            <person name="Wang G."/>
            <person name="Qu G."/>
            <person name="Chen S."/>
        </authorList>
    </citation>
    <scope>NUCLEOTIDE SEQUENCE</scope>
    <source>
        <strain evidence="1">SC-2020</strain>
    </source>
</reference>
<comment type="caution">
    <text evidence="1">The sequence shown here is derived from an EMBL/GenBank/DDBJ whole genome shotgun (WGS) entry which is preliminary data.</text>
</comment>
<evidence type="ECO:0000313" key="2">
    <source>
        <dbReference type="Proteomes" id="UP001164929"/>
    </source>
</evidence>
<gene>
    <name evidence="1" type="ORF">NC653_023439</name>
</gene>
<evidence type="ECO:0000313" key="1">
    <source>
        <dbReference type="EMBL" id="KAJ6985491.1"/>
    </source>
</evidence>
<keyword evidence="2" id="KW-1185">Reference proteome</keyword>
<name>A0AAD6QAZ3_9ROSI</name>
<dbReference type="Proteomes" id="UP001164929">
    <property type="component" value="Chromosome 9"/>
</dbReference>
<protein>
    <submittedName>
        <fullName evidence="1">Uncharacterized protein</fullName>
    </submittedName>
</protein>
<sequence>MCVLSMCLVVGLGKGKLAFSTIKRWPFLPHRIGRPSLCLFIDCKNFPMKYKIPRSHKAPSPLSFYNVALISRLIKSIAVVFSIQPPLPVFISRVG</sequence>
<organism evidence="1 2">
    <name type="scientific">Populus alba x Populus x berolinensis</name>
    <dbReference type="NCBI Taxonomy" id="444605"/>
    <lineage>
        <taxon>Eukaryota</taxon>
        <taxon>Viridiplantae</taxon>
        <taxon>Streptophyta</taxon>
        <taxon>Embryophyta</taxon>
        <taxon>Tracheophyta</taxon>
        <taxon>Spermatophyta</taxon>
        <taxon>Magnoliopsida</taxon>
        <taxon>eudicotyledons</taxon>
        <taxon>Gunneridae</taxon>
        <taxon>Pentapetalae</taxon>
        <taxon>rosids</taxon>
        <taxon>fabids</taxon>
        <taxon>Malpighiales</taxon>
        <taxon>Salicaceae</taxon>
        <taxon>Saliceae</taxon>
        <taxon>Populus</taxon>
    </lineage>
</organism>
<dbReference type="AlphaFoldDB" id="A0AAD6QAZ3"/>